<reference evidence="2 3" key="1">
    <citation type="submission" date="2016-01" db="EMBL/GenBank/DDBJ databases">
        <title>Biosynthesis of antibiotic leucinostatins and their inhibition on Phytophthora in bio-control Purpureocillium lilacinum.</title>
        <authorList>
            <person name="Wang G."/>
            <person name="Liu Z."/>
            <person name="Lin R."/>
            <person name="Li E."/>
            <person name="Mao Z."/>
            <person name="Ling J."/>
            <person name="Yin W."/>
            <person name="Xie B."/>
        </authorList>
    </citation>
    <scope>NUCLEOTIDE SEQUENCE [LARGE SCALE GENOMIC DNA]</scope>
    <source>
        <strain evidence="2">PLBJ-1</strain>
    </source>
</reference>
<gene>
    <name evidence="2" type="ORF">VFPBJ_00126</name>
</gene>
<dbReference type="Proteomes" id="UP000078240">
    <property type="component" value="Unassembled WGS sequence"/>
</dbReference>
<organism evidence="2 3">
    <name type="scientific">Purpureocillium lilacinum</name>
    <name type="common">Paecilomyces lilacinus</name>
    <dbReference type="NCBI Taxonomy" id="33203"/>
    <lineage>
        <taxon>Eukaryota</taxon>
        <taxon>Fungi</taxon>
        <taxon>Dikarya</taxon>
        <taxon>Ascomycota</taxon>
        <taxon>Pezizomycotina</taxon>
        <taxon>Sordariomycetes</taxon>
        <taxon>Hypocreomycetidae</taxon>
        <taxon>Hypocreales</taxon>
        <taxon>Ophiocordycipitaceae</taxon>
        <taxon>Purpureocillium</taxon>
    </lineage>
</organism>
<sequence length="402" mass="44274">MDASRDLVDARRGRGPDWRREPGPEFVVVVESNRIRGEVRVLLLRWEQSTTTEPAGRRDGALSLSLLKARATLWCVGGSTRSGSFAKRVDPVQRRQETESNQCLAHRRGRWRPRRSFGARFEPHSPWSPAPPVSGKDLGRGRCVDSLGRRTWCGPSRPLPAQCIALPRSLISRAGWFQWLVGVGPAVFISYLVLYLPTLVPSAPALPPLHLTYYLGTYLPAVGTRNEDLEAPPCCSSRWGARAACNSGGRLRLMPQPPASGAGWQQRLEINNLQPQDCPPWNTRPDPTSTASGAHPLPRNRPHAVSDAAKPEVTSSSSQPPQNFPRLCFLSSPHAHILTPPSPPPYTNPTVAAATARNTNVLSSLCIVAFFFQSFPLAVCRLHCWSLAFVSFAAPCVRFLHR</sequence>
<accession>A0A179H7A9</accession>
<dbReference type="EMBL" id="LSBH01000001">
    <property type="protein sequence ID" value="OAQ86086.1"/>
    <property type="molecule type" value="Genomic_DNA"/>
</dbReference>
<protein>
    <submittedName>
        <fullName evidence="2">Uncharacterized protein</fullName>
    </submittedName>
</protein>
<feature type="region of interest" description="Disordered" evidence="1">
    <location>
        <begin position="274"/>
        <end position="322"/>
    </location>
</feature>
<name>A0A179H7A9_PURLI</name>
<evidence type="ECO:0000313" key="3">
    <source>
        <dbReference type="Proteomes" id="UP000078240"/>
    </source>
</evidence>
<comment type="caution">
    <text evidence="2">The sequence shown here is derived from an EMBL/GenBank/DDBJ whole genome shotgun (WGS) entry which is preliminary data.</text>
</comment>
<dbReference type="AlphaFoldDB" id="A0A179H7A9"/>
<evidence type="ECO:0000256" key="1">
    <source>
        <dbReference type="SAM" id="MobiDB-lite"/>
    </source>
</evidence>
<proteinExistence type="predicted"/>
<evidence type="ECO:0000313" key="2">
    <source>
        <dbReference type="EMBL" id="OAQ86086.1"/>
    </source>
</evidence>